<dbReference type="PANTHER" id="PTHR36578:SF2">
    <property type="entry name" value="PA14 DOMAIN-CONTAINING PROTEIN"/>
    <property type="match status" value="1"/>
</dbReference>
<organism evidence="2 3">
    <name type="scientific">Monilinia fructigena</name>
    <dbReference type="NCBI Taxonomy" id="38457"/>
    <lineage>
        <taxon>Eukaryota</taxon>
        <taxon>Fungi</taxon>
        <taxon>Dikarya</taxon>
        <taxon>Ascomycota</taxon>
        <taxon>Pezizomycotina</taxon>
        <taxon>Leotiomycetes</taxon>
        <taxon>Helotiales</taxon>
        <taxon>Sclerotiniaceae</taxon>
        <taxon>Monilinia</taxon>
    </lineage>
</organism>
<dbReference type="PANTHER" id="PTHR36578">
    <property type="entry name" value="CHROMOSOME 15, WHOLE GENOME SHOTGUN SEQUENCE"/>
    <property type="match status" value="1"/>
</dbReference>
<gene>
    <name evidence="2" type="ORF">DID88_009346</name>
</gene>
<comment type="caution">
    <text evidence="2">The sequence shown here is derived from an EMBL/GenBank/DDBJ whole genome shotgun (WGS) entry which is preliminary data.</text>
</comment>
<dbReference type="Proteomes" id="UP000249056">
    <property type="component" value="Unassembled WGS sequence"/>
</dbReference>
<dbReference type="OrthoDB" id="271448at2759"/>
<evidence type="ECO:0000313" key="3">
    <source>
        <dbReference type="Proteomes" id="UP000249056"/>
    </source>
</evidence>
<keyword evidence="3" id="KW-1185">Reference proteome</keyword>
<protein>
    <recommendedName>
        <fullName evidence="4">Apple domain-containing protein</fullName>
    </recommendedName>
</protein>
<evidence type="ECO:0000256" key="1">
    <source>
        <dbReference type="SAM" id="MobiDB-lite"/>
    </source>
</evidence>
<proteinExistence type="predicted"/>
<evidence type="ECO:0000313" key="2">
    <source>
        <dbReference type="EMBL" id="RAL61416.1"/>
    </source>
</evidence>
<feature type="compositionally biased region" description="Low complexity" evidence="1">
    <location>
        <begin position="228"/>
        <end position="238"/>
    </location>
</feature>
<accession>A0A395IMT4</accession>
<dbReference type="EMBL" id="QKRW01000031">
    <property type="protein sequence ID" value="RAL61416.1"/>
    <property type="molecule type" value="Genomic_DNA"/>
</dbReference>
<name>A0A395IMT4_9HELO</name>
<feature type="compositionally biased region" description="Pro residues" evidence="1">
    <location>
        <begin position="199"/>
        <end position="215"/>
    </location>
</feature>
<evidence type="ECO:0008006" key="4">
    <source>
        <dbReference type="Google" id="ProtNLM"/>
    </source>
</evidence>
<feature type="region of interest" description="Disordered" evidence="1">
    <location>
        <begin position="192"/>
        <end position="238"/>
    </location>
</feature>
<sequence length="374" mass="39485">MIVWVYFSGAPDNVAYQSVDVKPPAAATSAGAAKVTDAAVPSGSPAKRNIIKRSCEVQPAGAGPTSTPDTAEAFLADPQYNAIASSASTPAGYKLAFSQLQGSSQTTSYLGYKTMESYDTEGCAFFCDQQEGCIAFNLYLERDPTVDPGSNCTNPASTTNFKCVKWGVQISDKTATNIGQYRQNFHVVVSGSNGYNTKLPPPRPPATKAPRPSPAPSTRLSTPPPTRTPTWATSTSPSTTCKTFANGVIACTSACSAQTKYNAAHPPASGPPAVCNQAVVYVLNDNGAPQGIYCSMYTEAWASAYATNVGQYRGQDYWSVTQAYAFTTASYAAKYQPICAVDGCPAGSYRGGITGLWGWECDGCCEEIDEKDDD</sequence>
<reference evidence="2 3" key="1">
    <citation type="submission" date="2018-06" db="EMBL/GenBank/DDBJ databases">
        <title>Genome Sequence of the Brown Rot Fungal Pathogen Monilinia fructigena.</title>
        <authorList>
            <person name="Landi L."/>
            <person name="De Miccolis Angelini R.M."/>
            <person name="Pollastro S."/>
            <person name="Abate D."/>
            <person name="Faretra F."/>
            <person name="Romanazzi G."/>
        </authorList>
    </citation>
    <scope>NUCLEOTIDE SEQUENCE [LARGE SCALE GENOMIC DNA]</scope>
    <source>
        <strain evidence="2 3">Mfrg269</strain>
    </source>
</reference>
<dbReference type="AlphaFoldDB" id="A0A395IMT4"/>